<feature type="compositionally biased region" description="Polar residues" evidence="1">
    <location>
        <begin position="386"/>
        <end position="406"/>
    </location>
</feature>
<dbReference type="Proteomes" id="UP000298030">
    <property type="component" value="Unassembled WGS sequence"/>
</dbReference>
<dbReference type="InterPro" id="IPR045339">
    <property type="entry name" value="DUF6534"/>
</dbReference>
<feature type="transmembrane region" description="Helical" evidence="2">
    <location>
        <begin position="48"/>
        <end position="70"/>
    </location>
</feature>
<evidence type="ECO:0000259" key="3">
    <source>
        <dbReference type="Pfam" id="PF20152"/>
    </source>
</evidence>
<feature type="transmembrane region" description="Helical" evidence="2">
    <location>
        <begin position="236"/>
        <end position="256"/>
    </location>
</feature>
<gene>
    <name evidence="4" type="ORF">FA13DRAFT_1737202</name>
</gene>
<keyword evidence="2" id="KW-0472">Membrane</keyword>
<dbReference type="STRING" id="71717.A0A4Y7SXG8"/>
<evidence type="ECO:0000313" key="5">
    <source>
        <dbReference type="Proteomes" id="UP000298030"/>
    </source>
</evidence>
<dbReference type="AlphaFoldDB" id="A0A4Y7SXG8"/>
<dbReference type="Pfam" id="PF20152">
    <property type="entry name" value="DUF6534"/>
    <property type="match status" value="1"/>
</dbReference>
<reference evidence="4 5" key="1">
    <citation type="journal article" date="2019" name="Nat. Ecol. Evol.">
        <title>Megaphylogeny resolves global patterns of mushroom evolution.</title>
        <authorList>
            <person name="Varga T."/>
            <person name="Krizsan K."/>
            <person name="Foldi C."/>
            <person name="Dima B."/>
            <person name="Sanchez-Garcia M."/>
            <person name="Sanchez-Ramirez S."/>
            <person name="Szollosi G.J."/>
            <person name="Szarkandi J.G."/>
            <person name="Papp V."/>
            <person name="Albert L."/>
            <person name="Andreopoulos W."/>
            <person name="Angelini C."/>
            <person name="Antonin V."/>
            <person name="Barry K.W."/>
            <person name="Bougher N.L."/>
            <person name="Buchanan P."/>
            <person name="Buyck B."/>
            <person name="Bense V."/>
            <person name="Catcheside P."/>
            <person name="Chovatia M."/>
            <person name="Cooper J."/>
            <person name="Damon W."/>
            <person name="Desjardin D."/>
            <person name="Finy P."/>
            <person name="Geml J."/>
            <person name="Haridas S."/>
            <person name="Hughes K."/>
            <person name="Justo A."/>
            <person name="Karasinski D."/>
            <person name="Kautmanova I."/>
            <person name="Kiss B."/>
            <person name="Kocsube S."/>
            <person name="Kotiranta H."/>
            <person name="LaButti K.M."/>
            <person name="Lechner B.E."/>
            <person name="Liimatainen K."/>
            <person name="Lipzen A."/>
            <person name="Lukacs Z."/>
            <person name="Mihaltcheva S."/>
            <person name="Morgado L.N."/>
            <person name="Niskanen T."/>
            <person name="Noordeloos M.E."/>
            <person name="Ohm R.A."/>
            <person name="Ortiz-Santana B."/>
            <person name="Ovrebo C."/>
            <person name="Racz N."/>
            <person name="Riley R."/>
            <person name="Savchenko A."/>
            <person name="Shiryaev A."/>
            <person name="Soop K."/>
            <person name="Spirin V."/>
            <person name="Szebenyi C."/>
            <person name="Tomsovsky M."/>
            <person name="Tulloss R.E."/>
            <person name="Uehling J."/>
            <person name="Grigoriev I.V."/>
            <person name="Vagvolgyi C."/>
            <person name="Papp T."/>
            <person name="Martin F.M."/>
            <person name="Miettinen O."/>
            <person name="Hibbett D.S."/>
            <person name="Nagy L.G."/>
        </authorList>
    </citation>
    <scope>NUCLEOTIDE SEQUENCE [LARGE SCALE GENOMIC DNA]</scope>
    <source>
        <strain evidence="4 5">FP101781</strain>
    </source>
</reference>
<keyword evidence="2" id="KW-1133">Transmembrane helix</keyword>
<sequence length="406" mass="43489">MAPGIGVLLGPFLAGALILYLLLGGYLVQLFHYSTNDTIATARKQLHILVALVTAAFVTNVAFVSLNAWWDLVLGFQNPALRGVAPATAPGTSALNGVTACLVQCFFAWRITRLARTRYRWIRYTIPAAIVSLALLHVSAGCVVSAKFVEIGRRAIFMGRMRLSVMLYLSAGLACDILITLSMVFILLDFKARTELSTTKRLLNSLIFHAVENGAVTTLCAALNLAFYITRSQDNIHVIFQFIIGGLYANVLLAALNGRGGRRRADTSTGGSISLREEVAFRDPGDLGTESKSGAVSFSTQRSSALYRLTAPTKKVLRTHCAGSDSNGLSGGHVGGGIMGFKRRTGRGKEGERKVPSPPKAFLVSRVTEVHRDEDLDACLGRRTSGCPSTSEASEGMGASTSDTRG</sequence>
<proteinExistence type="predicted"/>
<feature type="transmembrane region" description="Helical" evidence="2">
    <location>
        <begin position="121"/>
        <end position="146"/>
    </location>
</feature>
<dbReference type="PANTHER" id="PTHR40465:SF1">
    <property type="entry name" value="DUF6534 DOMAIN-CONTAINING PROTEIN"/>
    <property type="match status" value="1"/>
</dbReference>
<accession>A0A4Y7SXG8</accession>
<feature type="domain" description="DUF6534" evidence="3">
    <location>
        <begin position="173"/>
        <end position="259"/>
    </location>
</feature>
<evidence type="ECO:0000313" key="4">
    <source>
        <dbReference type="EMBL" id="TEB26550.1"/>
    </source>
</evidence>
<dbReference type="EMBL" id="QPFP01000047">
    <property type="protein sequence ID" value="TEB26550.1"/>
    <property type="molecule type" value="Genomic_DNA"/>
</dbReference>
<protein>
    <recommendedName>
        <fullName evidence="3">DUF6534 domain-containing protein</fullName>
    </recommendedName>
</protein>
<dbReference type="OrthoDB" id="2953893at2759"/>
<feature type="transmembrane region" description="Helical" evidence="2">
    <location>
        <begin position="6"/>
        <end position="28"/>
    </location>
</feature>
<feature type="transmembrane region" description="Helical" evidence="2">
    <location>
        <begin position="202"/>
        <end position="230"/>
    </location>
</feature>
<organism evidence="4 5">
    <name type="scientific">Coprinellus micaceus</name>
    <name type="common">Glistening ink-cap mushroom</name>
    <name type="synonym">Coprinus micaceus</name>
    <dbReference type="NCBI Taxonomy" id="71717"/>
    <lineage>
        <taxon>Eukaryota</taxon>
        <taxon>Fungi</taxon>
        <taxon>Dikarya</taxon>
        <taxon>Basidiomycota</taxon>
        <taxon>Agaricomycotina</taxon>
        <taxon>Agaricomycetes</taxon>
        <taxon>Agaricomycetidae</taxon>
        <taxon>Agaricales</taxon>
        <taxon>Agaricineae</taxon>
        <taxon>Psathyrellaceae</taxon>
        <taxon>Coprinellus</taxon>
    </lineage>
</organism>
<keyword evidence="2" id="KW-0812">Transmembrane</keyword>
<feature type="region of interest" description="Disordered" evidence="1">
    <location>
        <begin position="379"/>
        <end position="406"/>
    </location>
</feature>
<dbReference type="PANTHER" id="PTHR40465">
    <property type="entry name" value="CHROMOSOME 1, WHOLE GENOME SHOTGUN SEQUENCE"/>
    <property type="match status" value="1"/>
</dbReference>
<evidence type="ECO:0000256" key="2">
    <source>
        <dbReference type="SAM" id="Phobius"/>
    </source>
</evidence>
<name>A0A4Y7SXG8_COPMI</name>
<comment type="caution">
    <text evidence="4">The sequence shown here is derived from an EMBL/GenBank/DDBJ whole genome shotgun (WGS) entry which is preliminary data.</text>
</comment>
<keyword evidence="5" id="KW-1185">Reference proteome</keyword>
<feature type="transmembrane region" description="Helical" evidence="2">
    <location>
        <begin position="166"/>
        <end position="190"/>
    </location>
</feature>
<evidence type="ECO:0000256" key="1">
    <source>
        <dbReference type="SAM" id="MobiDB-lite"/>
    </source>
</evidence>